<organism evidence="1 2">
    <name type="scientific">Desulfovibrio psychrotolerans</name>
    <dbReference type="NCBI Taxonomy" id="415242"/>
    <lineage>
        <taxon>Bacteria</taxon>
        <taxon>Pseudomonadati</taxon>
        <taxon>Thermodesulfobacteriota</taxon>
        <taxon>Desulfovibrionia</taxon>
        <taxon>Desulfovibrionales</taxon>
        <taxon>Desulfovibrionaceae</taxon>
        <taxon>Desulfovibrio</taxon>
    </lineage>
</organism>
<dbReference type="AlphaFoldDB" id="A0A7J0BYE4"/>
<name>A0A7J0BYE4_9BACT</name>
<comment type="caution">
    <text evidence="1">The sequence shown here is derived from an EMBL/GenBank/DDBJ whole genome shotgun (WGS) entry which is preliminary data.</text>
</comment>
<dbReference type="RefSeq" id="WP_174410802.1">
    <property type="nucleotide sequence ID" value="NZ_BLVP01000035.1"/>
</dbReference>
<dbReference type="Proteomes" id="UP000503820">
    <property type="component" value="Unassembled WGS sequence"/>
</dbReference>
<gene>
    <name evidence="1" type="ORF">DSM19430T_28650</name>
</gene>
<evidence type="ECO:0000313" key="1">
    <source>
        <dbReference type="EMBL" id="GFM38181.1"/>
    </source>
</evidence>
<proteinExistence type="predicted"/>
<accession>A0A7J0BYE4</accession>
<dbReference type="EMBL" id="BLVP01000035">
    <property type="protein sequence ID" value="GFM38181.1"/>
    <property type="molecule type" value="Genomic_DNA"/>
</dbReference>
<reference evidence="1 2" key="1">
    <citation type="submission" date="2020-05" db="EMBL/GenBank/DDBJ databases">
        <title>Draft genome sequence of Desulfovibrio psychrotolerans JS1T.</title>
        <authorList>
            <person name="Ueno A."/>
            <person name="Tamazawa S."/>
            <person name="Tamamura S."/>
            <person name="Murakami T."/>
            <person name="Kiyama T."/>
            <person name="Inomata H."/>
            <person name="Amano Y."/>
            <person name="Miyakawa K."/>
            <person name="Tamaki H."/>
            <person name="Naganuma T."/>
            <person name="Kaneko K."/>
        </authorList>
    </citation>
    <scope>NUCLEOTIDE SEQUENCE [LARGE SCALE GENOMIC DNA]</scope>
    <source>
        <strain evidence="1 2">JS1</strain>
    </source>
</reference>
<protein>
    <submittedName>
        <fullName evidence="1">Uncharacterized protein</fullName>
    </submittedName>
</protein>
<evidence type="ECO:0000313" key="2">
    <source>
        <dbReference type="Proteomes" id="UP000503820"/>
    </source>
</evidence>
<keyword evidence="2" id="KW-1185">Reference proteome</keyword>
<sequence length="153" mass="17781">MHQTQYTSDELIRTFSALLDSYSFEHELAILGVKRHHLLKKRKAVREFSALFIALWGLALQKSFPAERDMVFDEFISRYSYSAKGSNKEVTLLLRSIEVYATLLQINRDKDFSEVARFVTDLLMEDSPARDRARLKTALGIRAMFNLIFDKLI</sequence>